<accession>A0ABQ8S5G6</accession>
<feature type="repeat" description="WD" evidence="3">
    <location>
        <begin position="241"/>
        <end position="282"/>
    </location>
</feature>
<feature type="repeat" description="WD" evidence="3">
    <location>
        <begin position="199"/>
        <end position="240"/>
    </location>
</feature>
<dbReference type="PROSITE" id="PS50082">
    <property type="entry name" value="WD_REPEATS_2"/>
    <property type="match status" value="5"/>
</dbReference>
<evidence type="ECO:0000256" key="3">
    <source>
        <dbReference type="PROSITE-ProRule" id="PRU00221"/>
    </source>
</evidence>
<dbReference type="PRINTS" id="PR00320">
    <property type="entry name" value="GPROTEINBRPT"/>
</dbReference>
<keyword evidence="2" id="KW-0677">Repeat</keyword>
<protein>
    <recommendedName>
        <fullName evidence="4">WDR5-like beta-propeller domain-containing protein</fullName>
    </recommendedName>
</protein>
<comment type="caution">
    <text evidence="5">The sequence shown here is derived from an EMBL/GenBank/DDBJ whole genome shotgun (WGS) entry which is preliminary data.</text>
</comment>
<dbReference type="Pfam" id="PF25175">
    <property type="entry name" value="Beta-prop_WDR5"/>
    <property type="match status" value="1"/>
</dbReference>
<dbReference type="PANTHER" id="PTHR22847">
    <property type="entry name" value="WD40 REPEAT PROTEIN"/>
    <property type="match status" value="1"/>
</dbReference>
<feature type="domain" description="WDR5-like beta-propeller" evidence="4">
    <location>
        <begin position="178"/>
        <end position="432"/>
    </location>
</feature>
<dbReference type="CDD" id="cd00200">
    <property type="entry name" value="WD40"/>
    <property type="match status" value="1"/>
</dbReference>
<dbReference type="InterPro" id="IPR001680">
    <property type="entry name" value="WD40_rpt"/>
</dbReference>
<dbReference type="PANTHER" id="PTHR22847:SF637">
    <property type="entry name" value="WD REPEAT DOMAIN 5B"/>
    <property type="match status" value="1"/>
</dbReference>
<proteinExistence type="predicted"/>
<dbReference type="EMBL" id="JAJSOF020000036">
    <property type="protein sequence ID" value="KAJ4429279.1"/>
    <property type="molecule type" value="Genomic_DNA"/>
</dbReference>
<evidence type="ECO:0000256" key="2">
    <source>
        <dbReference type="ARBA" id="ARBA00022737"/>
    </source>
</evidence>
<dbReference type="InterPro" id="IPR015943">
    <property type="entry name" value="WD40/YVTN_repeat-like_dom_sf"/>
</dbReference>
<dbReference type="InterPro" id="IPR020472">
    <property type="entry name" value="WD40_PAC1"/>
</dbReference>
<sequence>MNSSQNKPPTLNTVFAAINSDSELSNYTKSTFHLLLKELHFVYERRGNKAMVIERDDIVSWHHKYLRQKNTADAHKEMDSDCYKSCFVEKLLPNLLPQSVIVADNASYHSRRMEQIPKIQSHGERTMRDWMNYVQHVKGIEEQMWKTDEIQDDFQLLIIQLGRSSSDESSSSSREVDMDAADKLIKIWGAYDGKFEKTISGHKLGISDVAWSSDSRLLVSASDDKTLKIWELSSGKCLKTLKGHSNYVFCCNFNPQSNLIVSGSFDESVRIWDVRTGKCLKTLPAHSDPVSAVHFNRDGSLIVSSSYDGLCRIWDTASGQCLKTLIDDDNPPVSFVKFSPNGKYILAATLDNTLKLWDYSKGKCLKTYTGHRNEKYCIFANFSVTGGKWIVSGSEDNFVYIWNLQTKEVVQKLQGHTGEYVLCMKHDYKVMAEGKLMVISHVRAYIILFISKHRPTNTQHLVLMTDDEILAVMNEVSDDNDDPPSDVDEREIINNDVADHNSDSEKGYIGSSYDEDLEDNDNFYVGRYKVTMWL</sequence>
<gene>
    <name evidence="5" type="ORF">ANN_26282</name>
</gene>
<keyword evidence="6" id="KW-1185">Reference proteome</keyword>
<evidence type="ECO:0000313" key="5">
    <source>
        <dbReference type="EMBL" id="KAJ4429279.1"/>
    </source>
</evidence>
<dbReference type="SMART" id="SM00320">
    <property type="entry name" value="WD40"/>
    <property type="match status" value="5"/>
</dbReference>
<feature type="repeat" description="WD" evidence="3">
    <location>
        <begin position="283"/>
        <end position="324"/>
    </location>
</feature>
<name>A0ABQ8S5G6_PERAM</name>
<evidence type="ECO:0000259" key="4">
    <source>
        <dbReference type="Pfam" id="PF25175"/>
    </source>
</evidence>
<reference evidence="5 6" key="1">
    <citation type="journal article" date="2022" name="Allergy">
        <title>Genome assembly and annotation of Periplaneta americana reveal a comprehensive cockroach allergen profile.</title>
        <authorList>
            <person name="Wang L."/>
            <person name="Xiong Q."/>
            <person name="Saelim N."/>
            <person name="Wang L."/>
            <person name="Nong W."/>
            <person name="Wan A.T."/>
            <person name="Shi M."/>
            <person name="Liu X."/>
            <person name="Cao Q."/>
            <person name="Hui J.H.L."/>
            <person name="Sookrung N."/>
            <person name="Leung T.F."/>
            <person name="Tungtrongchitr A."/>
            <person name="Tsui S.K.W."/>
        </authorList>
    </citation>
    <scope>NUCLEOTIDE SEQUENCE [LARGE SCALE GENOMIC DNA]</scope>
    <source>
        <strain evidence="5">PWHHKU_190912</strain>
    </source>
</reference>
<dbReference type="InterPro" id="IPR019775">
    <property type="entry name" value="WD40_repeat_CS"/>
</dbReference>
<dbReference type="Gene3D" id="2.130.10.10">
    <property type="entry name" value="YVTN repeat-like/Quinoprotein amine dehydrogenase"/>
    <property type="match status" value="1"/>
</dbReference>
<keyword evidence="1 3" id="KW-0853">WD repeat</keyword>
<dbReference type="SUPFAM" id="SSF50978">
    <property type="entry name" value="WD40 repeat-like"/>
    <property type="match status" value="1"/>
</dbReference>
<evidence type="ECO:0000313" key="6">
    <source>
        <dbReference type="Proteomes" id="UP001148838"/>
    </source>
</evidence>
<dbReference type="InterPro" id="IPR059122">
    <property type="entry name" value="Beta-prop_WDR5-like"/>
</dbReference>
<organism evidence="5 6">
    <name type="scientific">Periplaneta americana</name>
    <name type="common">American cockroach</name>
    <name type="synonym">Blatta americana</name>
    <dbReference type="NCBI Taxonomy" id="6978"/>
    <lineage>
        <taxon>Eukaryota</taxon>
        <taxon>Metazoa</taxon>
        <taxon>Ecdysozoa</taxon>
        <taxon>Arthropoda</taxon>
        <taxon>Hexapoda</taxon>
        <taxon>Insecta</taxon>
        <taxon>Pterygota</taxon>
        <taxon>Neoptera</taxon>
        <taxon>Polyneoptera</taxon>
        <taxon>Dictyoptera</taxon>
        <taxon>Blattodea</taxon>
        <taxon>Blattoidea</taxon>
        <taxon>Blattidae</taxon>
        <taxon>Blattinae</taxon>
        <taxon>Periplaneta</taxon>
    </lineage>
</organism>
<dbReference type="PROSITE" id="PS00678">
    <property type="entry name" value="WD_REPEATS_1"/>
    <property type="match status" value="4"/>
</dbReference>
<feature type="repeat" description="WD" evidence="3">
    <location>
        <begin position="326"/>
        <end position="367"/>
    </location>
</feature>
<evidence type="ECO:0000256" key="1">
    <source>
        <dbReference type="ARBA" id="ARBA00022574"/>
    </source>
</evidence>
<feature type="repeat" description="WD" evidence="3">
    <location>
        <begin position="368"/>
        <end position="412"/>
    </location>
</feature>
<dbReference type="Proteomes" id="UP001148838">
    <property type="component" value="Unassembled WGS sequence"/>
</dbReference>
<dbReference type="PROSITE" id="PS50294">
    <property type="entry name" value="WD_REPEATS_REGION"/>
    <property type="match status" value="4"/>
</dbReference>
<dbReference type="InterPro" id="IPR036322">
    <property type="entry name" value="WD40_repeat_dom_sf"/>
</dbReference>